<evidence type="ECO:0000313" key="1">
    <source>
        <dbReference type="EMBL" id="AET04098.1"/>
    </source>
</evidence>
<keyword evidence="3" id="KW-1185">Reference proteome</keyword>
<reference evidence="1 3" key="1">
    <citation type="journal article" date="2011" name="Nature">
        <title>The Medicago genome provides insight into the evolution of rhizobial symbioses.</title>
        <authorList>
            <person name="Young N.D."/>
            <person name="Debelle F."/>
            <person name="Oldroyd G.E."/>
            <person name="Geurts R."/>
            <person name="Cannon S.B."/>
            <person name="Udvardi M.K."/>
            <person name="Benedito V.A."/>
            <person name="Mayer K.F."/>
            <person name="Gouzy J."/>
            <person name="Schoof H."/>
            <person name="Van de Peer Y."/>
            <person name="Proost S."/>
            <person name="Cook D.R."/>
            <person name="Meyers B.C."/>
            <person name="Spannagl M."/>
            <person name="Cheung F."/>
            <person name="De Mita S."/>
            <person name="Krishnakumar V."/>
            <person name="Gundlach H."/>
            <person name="Zhou S."/>
            <person name="Mudge J."/>
            <person name="Bharti A.K."/>
            <person name="Murray J.D."/>
            <person name="Naoumkina M.A."/>
            <person name="Rosen B."/>
            <person name="Silverstein K.A."/>
            <person name="Tang H."/>
            <person name="Rombauts S."/>
            <person name="Zhao P.X."/>
            <person name="Zhou P."/>
            <person name="Barbe V."/>
            <person name="Bardou P."/>
            <person name="Bechner M."/>
            <person name="Bellec A."/>
            <person name="Berger A."/>
            <person name="Berges H."/>
            <person name="Bidwell S."/>
            <person name="Bisseling T."/>
            <person name="Choisne N."/>
            <person name="Couloux A."/>
            <person name="Denny R."/>
            <person name="Deshpande S."/>
            <person name="Dai X."/>
            <person name="Doyle J.J."/>
            <person name="Dudez A.M."/>
            <person name="Farmer A.D."/>
            <person name="Fouteau S."/>
            <person name="Franken C."/>
            <person name="Gibelin C."/>
            <person name="Gish J."/>
            <person name="Goldstein S."/>
            <person name="Gonzalez A.J."/>
            <person name="Green P.J."/>
            <person name="Hallab A."/>
            <person name="Hartog M."/>
            <person name="Hua A."/>
            <person name="Humphray S.J."/>
            <person name="Jeong D.H."/>
            <person name="Jing Y."/>
            <person name="Jocker A."/>
            <person name="Kenton S.M."/>
            <person name="Kim D.J."/>
            <person name="Klee K."/>
            <person name="Lai H."/>
            <person name="Lang C."/>
            <person name="Lin S."/>
            <person name="Macmil S.L."/>
            <person name="Magdelenat G."/>
            <person name="Matthews L."/>
            <person name="McCorrison J."/>
            <person name="Monaghan E.L."/>
            <person name="Mun J.H."/>
            <person name="Najar F.Z."/>
            <person name="Nicholson C."/>
            <person name="Noirot C."/>
            <person name="O'Bleness M."/>
            <person name="Paule C.R."/>
            <person name="Poulain J."/>
            <person name="Prion F."/>
            <person name="Qin B."/>
            <person name="Qu C."/>
            <person name="Retzel E.F."/>
            <person name="Riddle C."/>
            <person name="Sallet E."/>
            <person name="Samain S."/>
            <person name="Samson N."/>
            <person name="Sanders I."/>
            <person name="Saurat O."/>
            <person name="Scarpelli C."/>
            <person name="Schiex T."/>
            <person name="Segurens B."/>
            <person name="Severin A.J."/>
            <person name="Sherrier D.J."/>
            <person name="Shi R."/>
            <person name="Sims S."/>
            <person name="Singer S.R."/>
            <person name="Sinharoy S."/>
            <person name="Sterck L."/>
            <person name="Viollet A."/>
            <person name="Wang B.B."/>
            <person name="Wang K."/>
            <person name="Wang M."/>
            <person name="Wang X."/>
            <person name="Warfsmann J."/>
            <person name="Weissenbach J."/>
            <person name="White D.D."/>
            <person name="White J.D."/>
            <person name="Wiley G.B."/>
            <person name="Wincker P."/>
            <person name="Xing Y."/>
            <person name="Yang L."/>
            <person name="Yao Z."/>
            <person name="Ying F."/>
            <person name="Zhai J."/>
            <person name="Zhou L."/>
            <person name="Zuber A."/>
            <person name="Denarie J."/>
            <person name="Dixon R.A."/>
            <person name="May G.D."/>
            <person name="Schwartz D.C."/>
            <person name="Rogers J."/>
            <person name="Quetier F."/>
            <person name="Town C.D."/>
            <person name="Roe B.A."/>
        </authorList>
    </citation>
    <scope>NUCLEOTIDE SEQUENCE [LARGE SCALE GENOMIC DNA]</scope>
    <source>
        <strain evidence="1">A17</strain>
        <strain evidence="2 3">cv. Jemalong A17</strain>
    </source>
</reference>
<name>G7LH39_MEDTR</name>
<evidence type="ECO:0000313" key="2">
    <source>
        <dbReference type="EnsemblPlants" id="AET04098"/>
    </source>
</evidence>
<gene>
    <name evidence="1" type="ordered locus">MTR_8g083230</name>
</gene>
<evidence type="ECO:0000313" key="3">
    <source>
        <dbReference type="Proteomes" id="UP000002051"/>
    </source>
</evidence>
<reference evidence="1 3" key="2">
    <citation type="journal article" date="2014" name="BMC Genomics">
        <title>An improved genome release (version Mt4.0) for the model legume Medicago truncatula.</title>
        <authorList>
            <person name="Tang H."/>
            <person name="Krishnakumar V."/>
            <person name="Bidwell S."/>
            <person name="Rosen B."/>
            <person name="Chan A."/>
            <person name="Zhou S."/>
            <person name="Gentzbittel L."/>
            <person name="Childs K.L."/>
            <person name="Yandell M."/>
            <person name="Gundlach H."/>
            <person name="Mayer K.F."/>
            <person name="Schwartz D.C."/>
            <person name="Town C.D."/>
        </authorList>
    </citation>
    <scope>GENOME REANNOTATION</scope>
    <source>
        <strain evidence="2 3">cv. Jemalong A17</strain>
    </source>
</reference>
<dbReference type="PaxDb" id="3880-AET04098"/>
<proteinExistence type="predicted"/>
<organism evidence="1 3">
    <name type="scientific">Medicago truncatula</name>
    <name type="common">Barrel medic</name>
    <name type="synonym">Medicago tribuloides</name>
    <dbReference type="NCBI Taxonomy" id="3880"/>
    <lineage>
        <taxon>Eukaryota</taxon>
        <taxon>Viridiplantae</taxon>
        <taxon>Streptophyta</taxon>
        <taxon>Embryophyta</taxon>
        <taxon>Tracheophyta</taxon>
        <taxon>Spermatophyta</taxon>
        <taxon>Magnoliopsida</taxon>
        <taxon>eudicotyledons</taxon>
        <taxon>Gunneridae</taxon>
        <taxon>Pentapetalae</taxon>
        <taxon>rosids</taxon>
        <taxon>fabids</taxon>
        <taxon>Fabales</taxon>
        <taxon>Fabaceae</taxon>
        <taxon>Papilionoideae</taxon>
        <taxon>50 kb inversion clade</taxon>
        <taxon>NPAAA clade</taxon>
        <taxon>Hologalegina</taxon>
        <taxon>IRL clade</taxon>
        <taxon>Trifolieae</taxon>
        <taxon>Medicago</taxon>
    </lineage>
</organism>
<dbReference type="AlphaFoldDB" id="G7LH39"/>
<reference evidence="2" key="3">
    <citation type="submission" date="2015-04" db="UniProtKB">
        <authorList>
            <consortium name="EnsemblPlants"/>
        </authorList>
    </citation>
    <scope>IDENTIFICATION</scope>
    <source>
        <strain evidence="2">cv. Jemalong A17</strain>
    </source>
</reference>
<dbReference type="HOGENOM" id="CLU_2041569_0_0_1"/>
<protein>
    <submittedName>
        <fullName evidence="1 2">Uncharacterized protein</fullName>
    </submittedName>
</protein>
<sequence>MIYKICSKSLVNSFKLVASKCISKEKSTFAEVIDNALIVNKIQNYMKCKHFGDLGISSYQCLANSLDLDRVSLIKESCRFLEKESREAHGLFKALHWVKGRGESRSSRSDLFIKKVRLKFL</sequence>
<accession>G7LH39</accession>
<dbReference type="Proteomes" id="UP000002051">
    <property type="component" value="Chromosome 8"/>
</dbReference>
<dbReference type="EMBL" id="CM001224">
    <property type="protein sequence ID" value="AET04098.1"/>
    <property type="molecule type" value="Genomic_DNA"/>
</dbReference>
<dbReference type="EnsemblPlants" id="AET04098">
    <property type="protein sequence ID" value="AET04098"/>
    <property type="gene ID" value="MTR_8g083230"/>
</dbReference>